<name>A0A1F8EH55_9BACT</name>
<reference evidence="2 3" key="1">
    <citation type="journal article" date="2016" name="Nat. Commun.">
        <title>Thousands of microbial genomes shed light on interconnected biogeochemical processes in an aquifer system.</title>
        <authorList>
            <person name="Anantharaman K."/>
            <person name="Brown C.T."/>
            <person name="Hug L.A."/>
            <person name="Sharon I."/>
            <person name="Castelle C.J."/>
            <person name="Probst A.J."/>
            <person name="Thomas B.C."/>
            <person name="Singh A."/>
            <person name="Wilkins M.J."/>
            <person name="Karaoz U."/>
            <person name="Brodie E.L."/>
            <person name="Williams K.H."/>
            <person name="Hubbard S.S."/>
            <person name="Banfield J.F."/>
        </authorList>
    </citation>
    <scope>NUCLEOTIDE SEQUENCE [LARGE SCALE GENOMIC DNA]</scope>
</reference>
<gene>
    <name evidence="2" type="ORF">A2650_00930</name>
</gene>
<dbReference type="Proteomes" id="UP000177117">
    <property type="component" value="Unassembled WGS sequence"/>
</dbReference>
<accession>A0A1F8EH55</accession>
<protein>
    <submittedName>
        <fullName evidence="2">Uncharacterized protein</fullName>
    </submittedName>
</protein>
<evidence type="ECO:0000313" key="3">
    <source>
        <dbReference type="Proteomes" id="UP000177117"/>
    </source>
</evidence>
<dbReference type="EMBL" id="MGJD01000037">
    <property type="protein sequence ID" value="OGM99699.1"/>
    <property type="molecule type" value="Genomic_DNA"/>
</dbReference>
<dbReference type="AlphaFoldDB" id="A0A1F8EH55"/>
<feature type="compositionally biased region" description="Basic and acidic residues" evidence="1">
    <location>
        <begin position="21"/>
        <end position="37"/>
    </location>
</feature>
<organism evidence="2 3">
    <name type="scientific">Candidatus Yanofskybacteria bacterium RIFCSPHIGHO2_01_FULL_41_53</name>
    <dbReference type="NCBI Taxonomy" id="1802663"/>
    <lineage>
        <taxon>Bacteria</taxon>
        <taxon>Candidatus Yanofskyibacteriota</taxon>
    </lineage>
</organism>
<sequence>MSFFRKETPPQPPPDLSASLEPEKTSETKPELDPVSEELHNRAVRERLDITRKIFDLESTERTLLSIGMQKDSGITPDSKFPEILDYVNHELKRNRELKDEL</sequence>
<evidence type="ECO:0000256" key="1">
    <source>
        <dbReference type="SAM" id="MobiDB-lite"/>
    </source>
</evidence>
<evidence type="ECO:0000313" key="2">
    <source>
        <dbReference type="EMBL" id="OGM99699.1"/>
    </source>
</evidence>
<proteinExistence type="predicted"/>
<comment type="caution">
    <text evidence="2">The sequence shown here is derived from an EMBL/GenBank/DDBJ whole genome shotgun (WGS) entry which is preliminary data.</text>
</comment>
<feature type="region of interest" description="Disordered" evidence="1">
    <location>
        <begin position="1"/>
        <end position="37"/>
    </location>
</feature>